<dbReference type="GO" id="GO:0032934">
    <property type="term" value="F:sterol binding"/>
    <property type="evidence" value="ECO:0007669"/>
    <property type="project" value="TreeGrafter"/>
</dbReference>
<gene>
    <name evidence="3" type="ORF">NC653_004970</name>
</gene>
<evidence type="ECO:0000313" key="4">
    <source>
        <dbReference type="Proteomes" id="UP001164929"/>
    </source>
</evidence>
<evidence type="ECO:0000256" key="1">
    <source>
        <dbReference type="SAM" id="Phobius"/>
    </source>
</evidence>
<feature type="transmembrane region" description="Helical" evidence="1">
    <location>
        <begin position="298"/>
        <end position="315"/>
    </location>
</feature>
<dbReference type="Pfam" id="PF16414">
    <property type="entry name" value="NPC1_N"/>
    <property type="match status" value="1"/>
</dbReference>
<dbReference type="PANTHER" id="PTHR45727">
    <property type="entry name" value="NPC INTRACELLULAR CHOLESTEROL TRANSPORTER 1"/>
    <property type="match status" value="1"/>
</dbReference>
<name>A0AAD6WAQ1_9ROSI</name>
<evidence type="ECO:0000313" key="3">
    <source>
        <dbReference type="EMBL" id="KAJ7005512.1"/>
    </source>
</evidence>
<comment type="caution">
    <text evidence="3">The sequence shown here is derived from an EMBL/GenBank/DDBJ whole genome shotgun (WGS) entry which is preliminary data.</text>
</comment>
<keyword evidence="1" id="KW-0812">Transmembrane</keyword>
<dbReference type="GO" id="GO:0016020">
    <property type="term" value="C:membrane"/>
    <property type="evidence" value="ECO:0007669"/>
    <property type="project" value="TreeGrafter"/>
</dbReference>
<proteinExistence type="predicted"/>
<keyword evidence="4" id="KW-1185">Reference proteome</keyword>
<dbReference type="InterPro" id="IPR032190">
    <property type="entry name" value="NPC1_N"/>
</dbReference>
<dbReference type="PANTHER" id="PTHR45727:SF2">
    <property type="entry name" value="NPC INTRACELLULAR CHOLESTEROL TRANSPORTER 1"/>
    <property type="match status" value="1"/>
</dbReference>
<protein>
    <recommendedName>
        <fullName evidence="2">Niemann-Pick C1 N-terminal domain-containing protein</fullName>
    </recommendedName>
</protein>
<sequence length="573" mass="64753">MDKVTVREAAVPRRRSDARSLMTRNAVSGERHSEGNIVQCMICVSAGEDGKSQMTCFHKRFKAYALHLLAMFVVQKLSFETSTVSSSSKQFHFWSAVLQVSRNFVNLFCELTCSPHQRMFINVKRHVDREWHLIFMYYDSFGEGLYESCHGCKGSCMHLLVERAPLIMCRAPPYCYDVQVLLLCPESSGMKPMNVSTYSCEYSLFVQILILLQHHEGASCAVRIGSLKVRPNASDFILTILYVILVSIFFGMGVEYHRSVVKFTGKKDGYPSMQVPPVSYLFLSSGVMDNGLLETQSLVLSLSLAVFFYFCLGLIRFKVETWPENGPGSKSCRRRLFQKLGHRQRPSIVNRRNNIKLLFEIQKKPMDKDCDTQSVLQYFQMDPQNLDYYGGVDHCDTIVSSIIPQQTPVGVPSKLPLNPSTALGEGNETDKAVALEEAFIQLVKRQPMELPLEGRIKLCSCGSWLDHPSHMLFSLEVSFLCAHAVVFSMFALDSRTPYSVFGELKIVALSTRVQPGLEQNIVLCWDSYRQGYFNNVSDIFKLILLHSTAQNQVISFVALASADLQEHHLTQGI</sequence>
<evidence type="ECO:0000259" key="2">
    <source>
        <dbReference type="Pfam" id="PF16414"/>
    </source>
</evidence>
<feature type="domain" description="Niemann-Pick C1 N-terminal" evidence="2">
    <location>
        <begin position="102"/>
        <end position="153"/>
    </location>
</feature>
<reference evidence="3" key="1">
    <citation type="journal article" date="2023" name="Mol. Ecol. Resour.">
        <title>Chromosome-level genome assembly of a triploid poplar Populus alba 'Berolinensis'.</title>
        <authorList>
            <person name="Chen S."/>
            <person name="Yu Y."/>
            <person name="Wang X."/>
            <person name="Wang S."/>
            <person name="Zhang T."/>
            <person name="Zhou Y."/>
            <person name="He R."/>
            <person name="Meng N."/>
            <person name="Wang Y."/>
            <person name="Liu W."/>
            <person name="Liu Z."/>
            <person name="Liu J."/>
            <person name="Guo Q."/>
            <person name="Huang H."/>
            <person name="Sederoff R.R."/>
            <person name="Wang G."/>
            <person name="Qu G."/>
            <person name="Chen S."/>
        </authorList>
    </citation>
    <scope>NUCLEOTIDE SEQUENCE</scope>
    <source>
        <strain evidence="3">SC-2020</strain>
    </source>
</reference>
<feature type="transmembrane region" description="Helical" evidence="1">
    <location>
        <begin position="236"/>
        <end position="254"/>
    </location>
</feature>
<dbReference type="AlphaFoldDB" id="A0AAD6WAQ1"/>
<dbReference type="EMBL" id="JAQIZT010000002">
    <property type="protein sequence ID" value="KAJ7005512.1"/>
    <property type="molecule type" value="Genomic_DNA"/>
</dbReference>
<dbReference type="GO" id="GO:0015918">
    <property type="term" value="P:sterol transport"/>
    <property type="evidence" value="ECO:0007669"/>
    <property type="project" value="TreeGrafter"/>
</dbReference>
<accession>A0AAD6WAQ1</accession>
<dbReference type="Proteomes" id="UP001164929">
    <property type="component" value="Chromosome 2"/>
</dbReference>
<organism evidence="3 4">
    <name type="scientific">Populus alba x Populus x berolinensis</name>
    <dbReference type="NCBI Taxonomy" id="444605"/>
    <lineage>
        <taxon>Eukaryota</taxon>
        <taxon>Viridiplantae</taxon>
        <taxon>Streptophyta</taxon>
        <taxon>Embryophyta</taxon>
        <taxon>Tracheophyta</taxon>
        <taxon>Spermatophyta</taxon>
        <taxon>Magnoliopsida</taxon>
        <taxon>eudicotyledons</taxon>
        <taxon>Gunneridae</taxon>
        <taxon>Pentapetalae</taxon>
        <taxon>rosids</taxon>
        <taxon>fabids</taxon>
        <taxon>Malpighiales</taxon>
        <taxon>Salicaceae</taxon>
        <taxon>Saliceae</taxon>
        <taxon>Populus</taxon>
    </lineage>
</organism>
<keyword evidence="1" id="KW-0472">Membrane</keyword>
<keyword evidence="1" id="KW-1133">Transmembrane helix</keyword>